<reference evidence="2 3" key="1">
    <citation type="submission" date="2020-07" db="EMBL/GenBank/DDBJ databases">
        <authorList>
            <person name="Feng X."/>
        </authorList>
    </citation>
    <scope>NUCLEOTIDE SEQUENCE [LARGE SCALE GENOMIC DNA]</scope>
    <source>
        <strain evidence="2 3">JCM31066</strain>
    </source>
</reference>
<keyword evidence="3" id="KW-1185">Reference proteome</keyword>
<dbReference type="PANTHER" id="PTHR22674">
    <property type="entry name" value="NTPASE, KAP FAMILY P-LOOP DOMAIN-CONTAINING 1"/>
    <property type="match status" value="1"/>
</dbReference>
<dbReference type="InterPro" id="IPR052754">
    <property type="entry name" value="NTPase_KAP_P-loop"/>
</dbReference>
<dbReference type="PANTHER" id="PTHR22674:SF6">
    <property type="entry name" value="NTPASE KAP FAMILY P-LOOP DOMAIN-CONTAINING PROTEIN 1"/>
    <property type="match status" value="1"/>
</dbReference>
<accession>A0A842HED2</accession>
<gene>
    <name evidence="2" type="ORF">H5P28_09030</name>
</gene>
<feature type="domain" description="KAP NTPase" evidence="1">
    <location>
        <begin position="54"/>
        <end position="305"/>
    </location>
</feature>
<dbReference type="RefSeq" id="WP_185675382.1">
    <property type="nucleotide sequence ID" value="NZ_JACHVB010000021.1"/>
</dbReference>
<sequence length="353" mass="39491">MDEQQSFKIKLRPEPIKAPSIAEIRQLQTDGKGDEEIVKSIFKEDVLERREHAQAIVSYMRHIESPFTYCLDAPWGHGKTSFLNLLERLLQYKGCVVLRFNAWESDYLPDPFVPLFGQIYSQIRDLYPKGKLPQKAKDVLRRAGAVARAIAPGLLKLGLEAAANYGAPGSVEAVKAVAGAIDPDKALCAAEEAKRLSEKAIEDYGEETKELSAFVHALSELAHVVREDQPGDDLPIDPEMPIVVLVDELDRCRPSFTIEVLERIKHLFSAEGICFIVALDRTQLCHMIRQVYGAQTDADGYLERFFDLESKLAWDVDEGALRASMEGVLCSINGEDQQVRTHMLKRLTSVPLA</sequence>
<dbReference type="EMBL" id="JACHVB010000021">
    <property type="protein sequence ID" value="MBC2594398.1"/>
    <property type="molecule type" value="Genomic_DNA"/>
</dbReference>
<dbReference type="SUPFAM" id="SSF52540">
    <property type="entry name" value="P-loop containing nucleoside triphosphate hydrolases"/>
    <property type="match status" value="1"/>
</dbReference>
<dbReference type="AlphaFoldDB" id="A0A842HED2"/>
<evidence type="ECO:0000313" key="3">
    <source>
        <dbReference type="Proteomes" id="UP000546464"/>
    </source>
</evidence>
<proteinExistence type="predicted"/>
<name>A0A842HED2_9BACT</name>
<dbReference type="InterPro" id="IPR011646">
    <property type="entry name" value="KAP_P-loop"/>
</dbReference>
<dbReference type="InterPro" id="IPR027417">
    <property type="entry name" value="P-loop_NTPase"/>
</dbReference>
<evidence type="ECO:0000313" key="2">
    <source>
        <dbReference type="EMBL" id="MBC2594398.1"/>
    </source>
</evidence>
<organism evidence="2 3">
    <name type="scientific">Ruficoccus amylovorans</name>
    <dbReference type="NCBI Taxonomy" id="1804625"/>
    <lineage>
        <taxon>Bacteria</taxon>
        <taxon>Pseudomonadati</taxon>
        <taxon>Verrucomicrobiota</taxon>
        <taxon>Opitutia</taxon>
        <taxon>Puniceicoccales</taxon>
        <taxon>Cerasicoccaceae</taxon>
        <taxon>Ruficoccus</taxon>
    </lineage>
</organism>
<dbReference type="Pfam" id="PF07693">
    <property type="entry name" value="KAP_NTPase"/>
    <property type="match status" value="1"/>
</dbReference>
<protein>
    <recommendedName>
        <fullName evidence="1">KAP NTPase domain-containing protein</fullName>
    </recommendedName>
</protein>
<dbReference type="Proteomes" id="UP000546464">
    <property type="component" value="Unassembled WGS sequence"/>
</dbReference>
<evidence type="ECO:0000259" key="1">
    <source>
        <dbReference type="Pfam" id="PF07693"/>
    </source>
</evidence>
<comment type="caution">
    <text evidence="2">The sequence shown here is derived from an EMBL/GenBank/DDBJ whole genome shotgun (WGS) entry which is preliminary data.</text>
</comment>